<name>A0AA41TWQ4_9ACTN</name>
<dbReference type="RefSeq" id="WP_235050137.1">
    <property type="nucleotide sequence ID" value="NZ_JAKFHA010000001.1"/>
</dbReference>
<dbReference type="AlphaFoldDB" id="A0AA41TWQ4"/>
<dbReference type="Pfam" id="PF12900">
    <property type="entry name" value="Pyridox_ox_2"/>
    <property type="match status" value="1"/>
</dbReference>
<dbReference type="EMBL" id="JAKFHA010000001">
    <property type="protein sequence ID" value="MCF2526078.1"/>
    <property type="molecule type" value="Genomic_DNA"/>
</dbReference>
<comment type="caution">
    <text evidence="1">The sequence shown here is derived from an EMBL/GenBank/DDBJ whole genome shotgun (WGS) entry which is preliminary data.</text>
</comment>
<gene>
    <name evidence="1" type="ORF">LZ495_02410</name>
</gene>
<organism evidence="1 2">
    <name type="scientific">Yinghuangia soli</name>
    <dbReference type="NCBI Taxonomy" id="2908204"/>
    <lineage>
        <taxon>Bacteria</taxon>
        <taxon>Bacillati</taxon>
        <taxon>Actinomycetota</taxon>
        <taxon>Actinomycetes</taxon>
        <taxon>Kitasatosporales</taxon>
        <taxon>Streptomycetaceae</taxon>
        <taxon>Yinghuangia</taxon>
    </lineage>
</organism>
<reference evidence="1" key="1">
    <citation type="submission" date="2022-01" db="EMBL/GenBank/DDBJ databases">
        <title>Genome-Based Taxonomic Classification of the Phylum Actinobacteria.</title>
        <authorList>
            <person name="Gao Y."/>
        </authorList>
    </citation>
    <scope>NUCLEOTIDE SEQUENCE</scope>
    <source>
        <strain evidence="1">KLBMP 8922</strain>
    </source>
</reference>
<keyword evidence="2" id="KW-1185">Reference proteome</keyword>
<sequence length="134" mass="14757">MTTTPMPVLEELSAAEALRLMAGVPVGRVVFTEGALPAIRPVHFVLDDGGIVFRIVGAQRLADGLHNTVVAFQTDEYQADRGDGWTVTATGHATRITDQDEIARLARQLPLPWSDRGHMFRIEPELVTGRRLTR</sequence>
<dbReference type="InterPro" id="IPR012349">
    <property type="entry name" value="Split_barrel_FMN-bd"/>
</dbReference>
<accession>A0AA41TWQ4</accession>
<dbReference type="Gene3D" id="2.30.110.10">
    <property type="entry name" value="Electron Transport, Fmn-binding Protein, Chain A"/>
    <property type="match status" value="1"/>
</dbReference>
<dbReference type="SUPFAM" id="SSF50475">
    <property type="entry name" value="FMN-binding split barrel"/>
    <property type="match status" value="1"/>
</dbReference>
<protein>
    <submittedName>
        <fullName evidence="1">Pyridoxamine 5'-phosphate oxidase family protein</fullName>
    </submittedName>
</protein>
<evidence type="ECO:0000313" key="2">
    <source>
        <dbReference type="Proteomes" id="UP001165378"/>
    </source>
</evidence>
<dbReference type="InterPro" id="IPR024747">
    <property type="entry name" value="Pyridox_Oxase-rel"/>
</dbReference>
<proteinExistence type="predicted"/>
<dbReference type="Proteomes" id="UP001165378">
    <property type="component" value="Unassembled WGS sequence"/>
</dbReference>
<evidence type="ECO:0000313" key="1">
    <source>
        <dbReference type="EMBL" id="MCF2526078.1"/>
    </source>
</evidence>